<sequence length="349" mass="35202">MQQPRGDLGSFVEAGVAHRVGQAGVGVAADEGVGRRLGQLLQIRTHERGAEGAVQAHGQGLGVAHAGPEGRHGLAGENAPGGVGHGAADDDGQALPTGLEPFVDGEQRGLGVEGVENGFHQEQVHAFLAERLRLRVIGGAQLLESDVARAGVVDVGADAGGLGRGAEGAGDEARLVRRGVRGGAGTGDARGGAVHLIGQLGHAVVLLRDAGGAEGVGLDDVGAGGEIAVVDVADDLRLREVEQLVVAFDVTRPCLEGNAGPLPSFLHPLGGQGIAPRCPWGPSNAFAAVLRLVELEALDHGAHGAVENEDALAQQRRQLRAARVGGLGLCGGGGGHARILGVEGFTWHA</sequence>
<reference evidence="2" key="1">
    <citation type="submission" date="2016-10" db="EMBL/GenBank/DDBJ databases">
        <title>Sequence of Gallionella enrichment culture.</title>
        <authorList>
            <person name="Poehlein A."/>
            <person name="Muehling M."/>
            <person name="Daniel R."/>
        </authorList>
    </citation>
    <scope>NUCLEOTIDE SEQUENCE</scope>
</reference>
<feature type="region of interest" description="Disordered" evidence="1">
    <location>
        <begin position="67"/>
        <end position="94"/>
    </location>
</feature>
<proteinExistence type="predicted"/>
<protein>
    <submittedName>
        <fullName evidence="2">Uncharacterized protein</fullName>
    </submittedName>
</protein>
<name>A0A1J5Q5F7_9ZZZZ</name>
<evidence type="ECO:0000313" key="2">
    <source>
        <dbReference type="EMBL" id="OIQ78929.1"/>
    </source>
</evidence>
<organism evidence="2">
    <name type="scientific">mine drainage metagenome</name>
    <dbReference type="NCBI Taxonomy" id="410659"/>
    <lineage>
        <taxon>unclassified sequences</taxon>
        <taxon>metagenomes</taxon>
        <taxon>ecological metagenomes</taxon>
    </lineage>
</organism>
<dbReference type="EMBL" id="MLJW01001307">
    <property type="protein sequence ID" value="OIQ78929.1"/>
    <property type="molecule type" value="Genomic_DNA"/>
</dbReference>
<dbReference type="AlphaFoldDB" id="A0A1J5Q5F7"/>
<gene>
    <name evidence="2" type="ORF">GALL_393590</name>
</gene>
<evidence type="ECO:0000256" key="1">
    <source>
        <dbReference type="SAM" id="MobiDB-lite"/>
    </source>
</evidence>
<comment type="caution">
    <text evidence="2">The sequence shown here is derived from an EMBL/GenBank/DDBJ whole genome shotgun (WGS) entry which is preliminary data.</text>
</comment>
<accession>A0A1J5Q5F7</accession>